<dbReference type="InParanoid" id="A0A3N4LB16"/>
<proteinExistence type="predicted"/>
<dbReference type="EMBL" id="ML119114">
    <property type="protein sequence ID" value="RPB15195.1"/>
    <property type="molecule type" value="Genomic_DNA"/>
</dbReference>
<dbReference type="OrthoDB" id="5273928at2759"/>
<protein>
    <recommendedName>
        <fullName evidence="3">RNI-like protein</fullName>
    </recommendedName>
</protein>
<reference evidence="1 2" key="1">
    <citation type="journal article" date="2018" name="Nat. Ecol. Evol.">
        <title>Pezizomycetes genomes reveal the molecular basis of ectomycorrhizal truffle lifestyle.</title>
        <authorList>
            <person name="Murat C."/>
            <person name="Payen T."/>
            <person name="Noel B."/>
            <person name="Kuo A."/>
            <person name="Morin E."/>
            <person name="Chen J."/>
            <person name="Kohler A."/>
            <person name="Krizsan K."/>
            <person name="Balestrini R."/>
            <person name="Da Silva C."/>
            <person name="Montanini B."/>
            <person name="Hainaut M."/>
            <person name="Levati E."/>
            <person name="Barry K.W."/>
            <person name="Belfiori B."/>
            <person name="Cichocki N."/>
            <person name="Clum A."/>
            <person name="Dockter R.B."/>
            <person name="Fauchery L."/>
            <person name="Guy J."/>
            <person name="Iotti M."/>
            <person name="Le Tacon F."/>
            <person name="Lindquist E.A."/>
            <person name="Lipzen A."/>
            <person name="Malagnac F."/>
            <person name="Mello A."/>
            <person name="Molinier V."/>
            <person name="Miyauchi S."/>
            <person name="Poulain J."/>
            <person name="Riccioni C."/>
            <person name="Rubini A."/>
            <person name="Sitrit Y."/>
            <person name="Splivallo R."/>
            <person name="Traeger S."/>
            <person name="Wang M."/>
            <person name="Zifcakova L."/>
            <person name="Wipf D."/>
            <person name="Zambonelli A."/>
            <person name="Paolocci F."/>
            <person name="Nowrousian M."/>
            <person name="Ottonello S."/>
            <person name="Baldrian P."/>
            <person name="Spatafora J.W."/>
            <person name="Henrissat B."/>
            <person name="Nagy L.G."/>
            <person name="Aury J.M."/>
            <person name="Wincker P."/>
            <person name="Grigoriev I.V."/>
            <person name="Bonfante P."/>
            <person name="Martin F.M."/>
        </authorList>
    </citation>
    <scope>NUCLEOTIDE SEQUENCE [LARGE SCALE GENOMIC DNA]</scope>
    <source>
        <strain evidence="1 2">CCBAS932</strain>
    </source>
</reference>
<sequence>MPPRRINNQQHHDPVLARYNTFLENSRLDENGNPFAETIFRIEQRQDWTLVKNNRILNSIEHNGDSLRHRADGPPSLFDIVRRFLNRNLKDLSIEALEGVPWSIMKCIWDDVLSSGQENVQTWTLFATVYGQEPDFNTSSDEKEKEDRSKGIILKRQVSVNSLIAPVSSPSFSWLVDLDIQRSSGYTRYDFLELPQLPNLGALNISRHHQDLDIDDGIVRTWSMAAVNQGKFTRLKILIARNHKQITSRSLEYLSWIKSLEVLDLTGCGTYDMEIARVACWKLDPLLNNIIDDHDMAWKIIRGEEDGNKVKKLILQVKVEASRPTPTRVVTRIEAVFRRQGHQPNAKRKQVPGTELPSATAIERSHPITKKPKILRNSKKKDMGSLLAEFGMYGSSSRYCNNAIPLKIRKFTSVAKPLVDAESQIARKRKLINAFKLLSRMSS</sequence>
<name>A0A3N4LB16_9PEZI</name>
<dbReference type="Gene3D" id="3.80.10.10">
    <property type="entry name" value="Ribonuclease Inhibitor"/>
    <property type="match status" value="1"/>
</dbReference>
<organism evidence="1 2">
    <name type="scientific">Morchella conica CCBAS932</name>
    <dbReference type="NCBI Taxonomy" id="1392247"/>
    <lineage>
        <taxon>Eukaryota</taxon>
        <taxon>Fungi</taxon>
        <taxon>Dikarya</taxon>
        <taxon>Ascomycota</taxon>
        <taxon>Pezizomycotina</taxon>
        <taxon>Pezizomycetes</taxon>
        <taxon>Pezizales</taxon>
        <taxon>Morchellaceae</taxon>
        <taxon>Morchella</taxon>
    </lineage>
</organism>
<evidence type="ECO:0008006" key="3">
    <source>
        <dbReference type="Google" id="ProtNLM"/>
    </source>
</evidence>
<keyword evidence="2" id="KW-1185">Reference proteome</keyword>
<dbReference type="AlphaFoldDB" id="A0A3N4LB16"/>
<dbReference type="Proteomes" id="UP000277580">
    <property type="component" value="Unassembled WGS sequence"/>
</dbReference>
<evidence type="ECO:0000313" key="2">
    <source>
        <dbReference type="Proteomes" id="UP000277580"/>
    </source>
</evidence>
<feature type="non-terminal residue" evidence="1">
    <location>
        <position position="1"/>
    </location>
</feature>
<evidence type="ECO:0000313" key="1">
    <source>
        <dbReference type="EMBL" id="RPB15195.1"/>
    </source>
</evidence>
<dbReference type="SUPFAM" id="SSF52047">
    <property type="entry name" value="RNI-like"/>
    <property type="match status" value="1"/>
</dbReference>
<accession>A0A3N4LB16</accession>
<dbReference type="InterPro" id="IPR032675">
    <property type="entry name" value="LRR_dom_sf"/>
</dbReference>
<gene>
    <name evidence="1" type="ORF">P167DRAFT_518868</name>
</gene>